<evidence type="ECO:0000256" key="1">
    <source>
        <dbReference type="SAM" id="MobiDB-lite"/>
    </source>
</evidence>
<name>A0A1L5PDX0_RHIET</name>
<feature type="compositionally biased region" description="Basic and acidic residues" evidence="1">
    <location>
        <begin position="87"/>
        <end position="96"/>
    </location>
</feature>
<evidence type="ECO:0000313" key="2">
    <source>
        <dbReference type="EMBL" id="APO78322.1"/>
    </source>
</evidence>
<dbReference type="EMBL" id="CP017244">
    <property type="protein sequence ID" value="APO78322.1"/>
    <property type="molecule type" value="Genomic_DNA"/>
</dbReference>
<accession>A0A1L5PDX0</accession>
<dbReference type="AlphaFoldDB" id="A0A1L5PDX0"/>
<protein>
    <submittedName>
        <fullName evidence="2">Uncharacterized protein</fullName>
    </submittedName>
</protein>
<keyword evidence="2" id="KW-0614">Plasmid</keyword>
<reference evidence="2 3" key="1">
    <citation type="submission" date="2016-09" db="EMBL/GenBank/DDBJ databases">
        <title>The complete genome sequences of Rhizobium gallicum, symbiovars gallicum and phaseoli, symbionts associated to common bean (Phaseolus vulgaris).</title>
        <authorList>
            <person name="Bustos P."/>
            <person name="Santamaria R.I."/>
            <person name="Perez-Carrascal O.M."/>
            <person name="Juarez S."/>
            <person name="Lozano L."/>
            <person name="Martinez-Flores I."/>
            <person name="Martinez-Romero E."/>
            <person name="Cevallos M."/>
            <person name="Romero D."/>
            <person name="Davila G."/>
            <person name="Gonzalez V."/>
        </authorList>
    </citation>
    <scope>NUCLEOTIDE SEQUENCE [LARGE SCALE GENOMIC DNA]</scope>
    <source>
        <strain evidence="2 3">8C-3</strain>
        <plasmid evidence="3">Plasmid prsp8c3c</plasmid>
    </source>
</reference>
<evidence type="ECO:0000313" key="3">
    <source>
        <dbReference type="Proteomes" id="UP000185109"/>
    </source>
</evidence>
<sequence length="153" mass="16739">MDRALASFPLPEGLLNASRRTIRRIGLVSATGWAGGFYPPDPFVNASGVILSYFEEVVNVMHIPFGLMERSQPETPQSSNTQALEDMTGKKVPTDIADDLPKRGSDIVLLRFRTVGVMRGACGLTVPRCTPVGQIKDSRAGARIIALQPHHWR</sequence>
<gene>
    <name evidence="2" type="ORF">AM571_PC00584</name>
</gene>
<feature type="region of interest" description="Disordered" evidence="1">
    <location>
        <begin position="70"/>
        <end position="96"/>
    </location>
</feature>
<organism evidence="2 3">
    <name type="scientific">Rhizobium etli 8C-3</name>
    <dbReference type="NCBI Taxonomy" id="538025"/>
    <lineage>
        <taxon>Bacteria</taxon>
        <taxon>Pseudomonadati</taxon>
        <taxon>Pseudomonadota</taxon>
        <taxon>Alphaproteobacteria</taxon>
        <taxon>Hyphomicrobiales</taxon>
        <taxon>Rhizobiaceae</taxon>
        <taxon>Rhizobium/Agrobacterium group</taxon>
        <taxon>Rhizobium</taxon>
    </lineage>
</organism>
<dbReference type="Proteomes" id="UP000185109">
    <property type="component" value="Plasmid pRsp8C3c"/>
</dbReference>
<feature type="compositionally biased region" description="Polar residues" evidence="1">
    <location>
        <begin position="73"/>
        <end position="83"/>
    </location>
</feature>
<geneLocation type="plasmid" evidence="3">
    <name>prsp8c3c</name>
</geneLocation>
<proteinExistence type="predicted"/>